<name>A0ABN2ETW6_9ACTN</name>
<evidence type="ECO:0000313" key="1">
    <source>
        <dbReference type="EMBL" id="GAA1616942.1"/>
    </source>
</evidence>
<gene>
    <name evidence="1" type="ORF">GCM10009789_83690</name>
</gene>
<dbReference type="PANTHER" id="PTHR45947:SF3">
    <property type="entry name" value="SULFOQUINOVOSYL TRANSFERASE SQD2"/>
    <property type="match status" value="1"/>
</dbReference>
<reference evidence="1 2" key="1">
    <citation type="journal article" date="2019" name="Int. J. Syst. Evol. Microbiol.">
        <title>The Global Catalogue of Microorganisms (GCM) 10K type strain sequencing project: providing services to taxonomists for standard genome sequencing and annotation.</title>
        <authorList>
            <consortium name="The Broad Institute Genomics Platform"/>
            <consortium name="The Broad Institute Genome Sequencing Center for Infectious Disease"/>
            <person name="Wu L."/>
            <person name="Ma J."/>
        </authorList>
    </citation>
    <scope>NUCLEOTIDE SEQUENCE [LARGE SCALE GENOMIC DNA]</scope>
    <source>
        <strain evidence="1 2">JCM 14969</strain>
    </source>
</reference>
<organism evidence="1 2">
    <name type="scientific">Kribbella sancticallisti</name>
    <dbReference type="NCBI Taxonomy" id="460087"/>
    <lineage>
        <taxon>Bacteria</taxon>
        <taxon>Bacillati</taxon>
        <taxon>Actinomycetota</taxon>
        <taxon>Actinomycetes</taxon>
        <taxon>Propionibacteriales</taxon>
        <taxon>Kribbellaceae</taxon>
        <taxon>Kribbella</taxon>
    </lineage>
</organism>
<comment type="caution">
    <text evidence="1">The sequence shown here is derived from an EMBL/GenBank/DDBJ whole genome shotgun (WGS) entry which is preliminary data.</text>
</comment>
<dbReference type="SUPFAM" id="SSF53756">
    <property type="entry name" value="UDP-Glycosyltransferase/glycogen phosphorylase"/>
    <property type="match status" value="1"/>
</dbReference>
<dbReference type="EMBL" id="BAAAOS010000066">
    <property type="protein sequence ID" value="GAA1616942.1"/>
    <property type="molecule type" value="Genomic_DNA"/>
</dbReference>
<accession>A0ABN2ETW6</accession>
<dbReference type="PANTHER" id="PTHR45947">
    <property type="entry name" value="SULFOQUINOVOSYL TRANSFERASE SQD2"/>
    <property type="match status" value="1"/>
</dbReference>
<dbReference type="Proteomes" id="UP001500393">
    <property type="component" value="Unassembled WGS sequence"/>
</dbReference>
<proteinExistence type="predicted"/>
<dbReference type="Pfam" id="PF13692">
    <property type="entry name" value="Glyco_trans_1_4"/>
    <property type="match status" value="1"/>
</dbReference>
<evidence type="ECO:0000313" key="2">
    <source>
        <dbReference type="Proteomes" id="UP001500393"/>
    </source>
</evidence>
<dbReference type="InterPro" id="IPR050194">
    <property type="entry name" value="Glycosyltransferase_grp1"/>
</dbReference>
<protein>
    <submittedName>
        <fullName evidence="1">Uncharacterized protein</fullName>
    </submittedName>
</protein>
<sequence length="370" mass="40693">MPDLAARDVIQLIELGGRSGTPAAGFVAEHVKLPMEFHGWRVRGLSAMVTEIVRHVRRFGAELVVLQSEVWDLMRELTNRLGSRCKVAAILHAMPFLTTPVRPTGDFPLDVGDRLRGEQLDYRRSYIEAHHHEFYDVADRMSFIPANRTVAYYLDLYLPRPGRPVLDPPVALRMPTRNETAVGRTSAGQAGIRLCYMARIEPGKGLEHLGPIMDRIAAVLPGAHLSVLGSADDTVSRLHLDELLAARQGWTTRGYGWADADLKAEMLGTSDVFLYPSNSDSLSISMLEALAHGVPVVAWELPFTRLNYRATRAVSLVPFGDVSAFGIAALTAYGNADSLRNDAVRFAGKFCNPRAAAASERQAYRMVVAS</sequence>
<keyword evidence="2" id="KW-1185">Reference proteome</keyword>
<dbReference type="Gene3D" id="3.40.50.2000">
    <property type="entry name" value="Glycogen Phosphorylase B"/>
    <property type="match status" value="2"/>
</dbReference>